<dbReference type="AlphaFoldDB" id="A0A5R9F334"/>
<evidence type="ECO:0000313" key="2">
    <source>
        <dbReference type="Proteomes" id="UP000308230"/>
    </source>
</evidence>
<sequence length="316" mass="37523">MLQVDELRRFPYPFKGDMYRYSNNSTPLEHACSIEVTSGYLREIGLKRKLLSKYPERCYQSRSHTLQGQWEILEFVSEHLTTYHPDKFMVRKNGNEWTFINKLLREEQSFTFGDETTLPFEPLDFIGRHVQEDMIFMMQRDGDLFLDAGQLCFPANWSLAFNVGMSFKEIHQPIPGFNEEKLDERILKFIMQMEAGDPWWRKNWSLMAGNRLDASIETFDEWGQDRKKVTKENAGEFVHLRVEVQKLFRLPLTNGILFTIHTHLLPLKKLASKREWLEQFTNILAELPSHIAEYKGIVSYRNSVLQYLEERLKERR</sequence>
<organism evidence="1 2">
    <name type="scientific">Exobacillus caeni</name>
    <dbReference type="NCBI Taxonomy" id="2574798"/>
    <lineage>
        <taxon>Bacteria</taxon>
        <taxon>Bacillati</taxon>
        <taxon>Bacillota</taxon>
        <taxon>Bacilli</taxon>
        <taxon>Bacillales</taxon>
        <taxon>Guptibacillaceae</taxon>
        <taxon>Exobacillus</taxon>
    </lineage>
</organism>
<accession>A0A5R9F334</accession>
<reference evidence="1 2" key="1">
    <citation type="submission" date="2019-04" db="EMBL/GenBank/DDBJ databases">
        <title>Bacillus caeni sp. nov., a bacterium isolated from mangrove sediment.</title>
        <authorList>
            <person name="Huang H."/>
            <person name="Mo K."/>
            <person name="Hu Y."/>
        </authorList>
    </citation>
    <scope>NUCLEOTIDE SEQUENCE [LARGE SCALE GENOMIC DNA]</scope>
    <source>
        <strain evidence="1 2">HB172195</strain>
    </source>
</reference>
<gene>
    <name evidence="1" type="ORF">FCL54_17450</name>
</gene>
<dbReference type="EMBL" id="SWLG01000014">
    <property type="protein sequence ID" value="TLS35978.1"/>
    <property type="molecule type" value="Genomic_DNA"/>
</dbReference>
<proteinExistence type="predicted"/>
<dbReference type="OrthoDB" id="5242510at2"/>
<name>A0A5R9F334_9BACL</name>
<dbReference type="RefSeq" id="WP_138128162.1">
    <property type="nucleotide sequence ID" value="NZ_SWLG01000014.1"/>
</dbReference>
<dbReference type="Pfam" id="PF11927">
    <property type="entry name" value="HODM_asu-like"/>
    <property type="match status" value="1"/>
</dbReference>
<dbReference type="Proteomes" id="UP000308230">
    <property type="component" value="Unassembled WGS sequence"/>
</dbReference>
<evidence type="ECO:0000313" key="1">
    <source>
        <dbReference type="EMBL" id="TLS35978.1"/>
    </source>
</evidence>
<keyword evidence="2" id="KW-1185">Reference proteome</keyword>
<comment type="caution">
    <text evidence="1">The sequence shown here is derived from an EMBL/GenBank/DDBJ whole genome shotgun (WGS) entry which is preliminary data.</text>
</comment>
<protein>
    <submittedName>
        <fullName evidence="1">DUF3445 domain-containing protein</fullName>
    </submittedName>
</protein>
<dbReference type="InterPro" id="IPR021848">
    <property type="entry name" value="HODM_asu-like"/>
</dbReference>